<dbReference type="PANTHER" id="PTHR24369">
    <property type="entry name" value="ANTIGEN BSP, PUTATIVE-RELATED"/>
    <property type="match status" value="1"/>
</dbReference>
<dbReference type="SMART" id="SM00369">
    <property type="entry name" value="LRR_TYP"/>
    <property type="match status" value="4"/>
</dbReference>
<dbReference type="PROSITE" id="PS51450">
    <property type="entry name" value="LRR"/>
    <property type="match status" value="4"/>
</dbReference>
<keyword evidence="1" id="KW-0433">Leucine-rich repeat</keyword>
<dbReference type="Gene3D" id="3.80.10.10">
    <property type="entry name" value="Ribonuclease Inhibitor"/>
    <property type="match status" value="2"/>
</dbReference>
<proteinExistence type="predicted"/>
<dbReference type="OrthoDB" id="1600340at2759"/>
<dbReference type="Proteomes" id="UP000605970">
    <property type="component" value="Unassembled WGS sequence"/>
</dbReference>
<dbReference type="AlphaFoldDB" id="A0A8S9ZX49"/>
<keyword evidence="2 4" id="KW-0732">Signal</keyword>
<feature type="chain" id="PRO_5035856032" evidence="4">
    <location>
        <begin position="22"/>
        <end position="231"/>
    </location>
</feature>
<organism evidence="6 7">
    <name type="scientific">Meloidogyne graminicola</name>
    <dbReference type="NCBI Taxonomy" id="189291"/>
    <lineage>
        <taxon>Eukaryota</taxon>
        <taxon>Metazoa</taxon>
        <taxon>Ecdysozoa</taxon>
        <taxon>Nematoda</taxon>
        <taxon>Chromadorea</taxon>
        <taxon>Rhabditida</taxon>
        <taxon>Tylenchina</taxon>
        <taxon>Tylenchomorpha</taxon>
        <taxon>Tylenchoidea</taxon>
        <taxon>Meloidogynidae</taxon>
        <taxon>Meloidogyninae</taxon>
        <taxon>Meloidogyne</taxon>
    </lineage>
</organism>
<dbReference type="SUPFAM" id="SSF52058">
    <property type="entry name" value="L domain-like"/>
    <property type="match status" value="1"/>
</dbReference>
<evidence type="ECO:0000256" key="4">
    <source>
        <dbReference type="SAM" id="SignalP"/>
    </source>
</evidence>
<name>A0A8S9ZX49_9BILA</name>
<evidence type="ECO:0000256" key="2">
    <source>
        <dbReference type="ARBA" id="ARBA00022729"/>
    </source>
</evidence>
<keyword evidence="3" id="KW-0677">Repeat</keyword>
<evidence type="ECO:0000313" key="6">
    <source>
        <dbReference type="EMBL" id="KAF7638231.1"/>
    </source>
</evidence>
<accession>A0A8S9ZX49</accession>
<evidence type="ECO:0000256" key="1">
    <source>
        <dbReference type="ARBA" id="ARBA00022614"/>
    </source>
</evidence>
<sequence>MLYILFLINLLINLNNYFIFALEENKILDCPNKCYCSLNGLHVNCQGLGLKTIPNQLNKNIELLDLRRNNLINLNINLLTSLINLKTLLLSHNLIEHLQQNFLDFLPNLHRLYLGNNKIKYIPKLSTSLNQLKLIDLQNNQINKIEENSFNYLINLQILNLKNNFIQFIPNNLFIKNNNLYKLELSNNPWNCDCRIIYLINLLKQKPELENYENKIEQQIIHNNNNNKIIK</sequence>
<evidence type="ECO:0000256" key="3">
    <source>
        <dbReference type="ARBA" id="ARBA00022737"/>
    </source>
</evidence>
<dbReference type="InterPro" id="IPR000372">
    <property type="entry name" value="LRRNT"/>
</dbReference>
<evidence type="ECO:0000259" key="5">
    <source>
        <dbReference type="SMART" id="SM00013"/>
    </source>
</evidence>
<gene>
    <name evidence="6" type="ORF">Mgra_00002203</name>
</gene>
<evidence type="ECO:0000313" key="7">
    <source>
        <dbReference type="Proteomes" id="UP000605970"/>
    </source>
</evidence>
<dbReference type="EMBL" id="JABEBT010000013">
    <property type="protein sequence ID" value="KAF7638231.1"/>
    <property type="molecule type" value="Genomic_DNA"/>
</dbReference>
<dbReference type="SMART" id="SM00013">
    <property type="entry name" value="LRRNT"/>
    <property type="match status" value="1"/>
</dbReference>
<dbReference type="Pfam" id="PF13855">
    <property type="entry name" value="LRR_8"/>
    <property type="match status" value="1"/>
</dbReference>
<dbReference type="GO" id="GO:0005886">
    <property type="term" value="C:plasma membrane"/>
    <property type="evidence" value="ECO:0007669"/>
    <property type="project" value="TreeGrafter"/>
</dbReference>
<reference evidence="6" key="1">
    <citation type="journal article" date="2020" name="Ecol. Evol.">
        <title>Genome structure and content of the rice root-knot nematode (Meloidogyne graminicola).</title>
        <authorList>
            <person name="Phan N.T."/>
            <person name="Danchin E.G.J."/>
            <person name="Klopp C."/>
            <person name="Perfus-Barbeoch L."/>
            <person name="Kozlowski D.K."/>
            <person name="Koutsovoulos G.D."/>
            <person name="Lopez-Roques C."/>
            <person name="Bouchez O."/>
            <person name="Zahm M."/>
            <person name="Besnard G."/>
            <person name="Bellafiore S."/>
        </authorList>
    </citation>
    <scope>NUCLEOTIDE SEQUENCE</scope>
    <source>
        <strain evidence="6">VN-18</strain>
    </source>
</reference>
<keyword evidence="7" id="KW-1185">Reference proteome</keyword>
<dbReference type="InterPro" id="IPR001611">
    <property type="entry name" value="Leu-rich_rpt"/>
</dbReference>
<dbReference type="PANTHER" id="PTHR24369:SF210">
    <property type="entry name" value="CHAOPTIN-RELATED"/>
    <property type="match status" value="1"/>
</dbReference>
<feature type="signal peptide" evidence="4">
    <location>
        <begin position="1"/>
        <end position="21"/>
    </location>
</feature>
<feature type="domain" description="LRRNT" evidence="5">
    <location>
        <begin position="29"/>
        <end position="63"/>
    </location>
</feature>
<protein>
    <submittedName>
        <fullName evidence="6">Leucine Rich repeat-containing domain protein</fullName>
    </submittedName>
</protein>
<dbReference type="InterPro" id="IPR032675">
    <property type="entry name" value="LRR_dom_sf"/>
</dbReference>
<dbReference type="Pfam" id="PF01462">
    <property type="entry name" value="LRRNT"/>
    <property type="match status" value="1"/>
</dbReference>
<comment type="caution">
    <text evidence="6">The sequence shown here is derived from an EMBL/GenBank/DDBJ whole genome shotgun (WGS) entry which is preliminary data.</text>
</comment>
<dbReference type="InterPro" id="IPR050541">
    <property type="entry name" value="LRR_TM_domain-containing"/>
</dbReference>
<dbReference type="InterPro" id="IPR003591">
    <property type="entry name" value="Leu-rich_rpt_typical-subtyp"/>
</dbReference>